<comment type="similarity">
    <text evidence="1 4">Belongs to the D-isomer specific 2-hydroxyacid dehydrogenase family.</text>
</comment>
<dbReference type="PANTHER" id="PTHR43761">
    <property type="entry name" value="D-ISOMER SPECIFIC 2-HYDROXYACID DEHYDROGENASE FAMILY PROTEIN (AFU_ORTHOLOGUE AFUA_1G13630)"/>
    <property type="match status" value="1"/>
</dbReference>
<dbReference type="GO" id="GO:0051287">
    <property type="term" value="F:NAD binding"/>
    <property type="evidence" value="ECO:0007669"/>
    <property type="project" value="InterPro"/>
</dbReference>
<dbReference type="SUPFAM" id="SSF51735">
    <property type="entry name" value="NAD(P)-binding Rossmann-fold domains"/>
    <property type="match status" value="1"/>
</dbReference>
<protein>
    <submittedName>
        <fullName evidence="7">Hydroxyacid dehydrogenase</fullName>
    </submittedName>
</protein>
<accession>A0A8A4KC66</accession>
<keyword evidence="2 4" id="KW-0560">Oxidoreductase</keyword>
<gene>
    <name evidence="7" type="ORF">H0Z12_06835</name>
</gene>
<feature type="domain" description="D-isomer specific 2-hydroxyacid dehydrogenase catalytic" evidence="5">
    <location>
        <begin position="9"/>
        <end position="315"/>
    </location>
</feature>
<dbReference type="InterPro" id="IPR029753">
    <property type="entry name" value="D-isomer_DH_CS"/>
</dbReference>
<evidence type="ECO:0000313" key="8">
    <source>
        <dbReference type="Proteomes" id="UP000663901"/>
    </source>
</evidence>
<feature type="domain" description="D-isomer specific 2-hydroxyacid dehydrogenase NAD-binding" evidence="6">
    <location>
        <begin position="109"/>
        <end position="285"/>
    </location>
</feature>
<dbReference type="Pfam" id="PF02826">
    <property type="entry name" value="2-Hacid_dh_C"/>
    <property type="match status" value="1"/>
</dbReference>
<dbReference type="RefSeq" id="WP_145032793.1">
    <property type="nucleotide sequence ID" value="NZ_CP059084.1"/>
</dbReference>
<dbReference type="CDD" id="cd12173">
    <property type="entry name" value="PGDH_4"/>
    <property type="match status" value="1"/>
</dbReference>
<evidence type="ECO:0000256" key="2">
    <source>
        <dbReference type="ARBA" id="ARBA00023002"/>
    </source>
</evidence>
<proteinExistence type="inferred from homology"/>
<dbReference type="AlphaFoldDB" id="A0A8A4KC66"/>
<dbReference type="Pfam" id="PF00389">
    <property type="entry name" value="2-Hacid_dh"/>
    <property type="match status" value="1"/>
</dbReference>
<dbReference type="PANTHER" id="PTHR43761:SF1">
    <property type="entry name" value="D-ISOMER SPECIFIC 2-HYDROXYACID DEHYDROGENASE CATALYTIC DOMAIN-CONTAINING PROTEIN-RELATED"/>
    <property type="match status" value="1"/>
</dbReference>
<organism evidence="7 8">
    <name type="scientific">Pantoea ananas</name>
    <name type="common">Erwinia uredovora</name>
    <dbReference type="NCBI Taxonomy" id="553"/>
    <lineage>
        <taxon>Bacteria</taxon>
        <taxon>Pseudomonadati</taxon>
        <taxon>Pseudomonadota</taxon>
        <taxon>Gammaproteobacteria</taxon>
        <taxon>Enterobacterales</taxon>
        <taxon>Erwiniaceae</taxon>
        <taxon>Pantoea</taxon>
    </lineage>
</organism>
<dbReference type="PROSITE" id="PS00671">
    <property type="entry name" value="D_2_HYDROXYACID_DH_3"/>
    <property type="match status" value="1"/>
</dbReference>
<dbReference type="InterPro" id="IPR029752">
    <property type="entry name" value="D-isomer_DH_CS1"/>
</dbReference>
<dbReference type="InterPro" id="IPR006140">
    <property type="entry name" value="D-isomer_DH_NAD-bd"/>
</dbReference>
<dbReference type="FunFam" id="3.40.50.720:FF:000203">
    <property type="entry name" value="D-3-phosphoglycerate dehydrogenase (SerA)"/>
    <property type="match status" value="1"/>
</dbReference>
<name>A0A8A4KC66_PANAN</name>
<dbReference type="GO" id="GO:0016616">
    <property type="term" value="F:oxidoreductase activity, acting on the CH-OH group of donors, NAD or NADP as acceptor"/>
    <property type="evidence" value="ECO:0007669"/>
    <property type="project" value="InterPro"/>
</dbReference>
<keyword evidence="3" id="KW-0520">NAD</keyword>
<evidence type="ECO:0000256" key="1">
    <source>
        <dbReference type="ARBA" id="ARBA00005854"/>
    </source>
</evidence>
<sequence length="343" mass="37688">MGWKILLPQELKQDGRHLLESQGHTLIDGRGFETEDVIADMKLHRPDAIIVRVTKMSREVFEAAAPNLKVLVRHGAGFDAVDLDAASDFGVKCLYAPVANSTSVAETALMLMLYMSRNVTTLRTMLPIDYYAAKLKTHMTTLNGKTVGIIGCGNIGSRTAKRCLAMEMNVLCYDPYKPAKDFPDGVEVVRDLDRIFIESDYISLHAPNTSVTHKMINKEKLAMMKSSAFLINTARGGLVNENDLLEACKNGVIAGAGLDVIANEPMLPNNPLYKLNNILITPHIGGNTVEAAIRASYMAAMGVAEMYEGKVPTWPIPLIDYNNAVTYIDTKESNKTPVGMFDY</sequence>
<evidence type="ECO:0000259" key="6">
    <source>
        <dbReference type="Pfam" id="PF02826"/>
    </source>
</evidence>
<dbReference type="InterPro" id="IPR050418">
    <property type="entry name" value="D-iso_2-hydroxyacid_DH_PdxB"/>
</dbReference>
<dbReference type="Gene3D" id="3.40.50.720">
    <property type="entry name" value="NAD(P)-binding Rossmann-like Domain"/>
    <property type="match status" value="2"/>
</dbReference>
<dbReference type="PROSITE" id="PS00065">
    <property type="entry name" value="D_2_HYDROXYACID_DH_1"/>
    <property type="match status" value="1"/>
</dbReference>
<reference evidence="7" key="1">
    <citation type="submission" date="2020-07" db="EMBL/GenBank/DDBJ databases">
        <title>Genome Sequences for Panteoa spp. that cause Center Rot in Onions.</title>
        <authorList>
            <person name="Asselin J.A."/>
            <person name="Helmann T."/>
            <person name="Beer S."/>
            <person name="Stodghill P."/>
        </authorList>
    </citation>
    <scope>NUCLEOTIDE SEQUENCE</scope>
    <source>
        <strain evidence="7">OC5a</strain>
    </source>
</reference>
<dbReference type="EMBL" id="CP059084">
    <property type="protein sequence ID" value="QTC47280.1"/>
    <property type="molecule type" value="Genomic_DNA"/>
</dbReference>
<evidence type="ECO:0000259" key="5">
    <source>
        <dbReference type="Pfam" id="PF00389"/>
    </source>
</evidence>
<dbReference type="InterPro" id="IPR036291">
    <property type="entry name" value="NAD(P)-bd_dom_sf"/>
</dbReference>
<evidence type="ECO:0000256" key="4">
    <source>
        <dbReference type="RuleBase" id="RU003719"/>
    </source>
</evidence>
<dbReference type="InterPro" id="IPR006139">
    <property type="entry name" value="D-isomer_2_OHA_DH_cat_dom"/>
</dbReference>
<evidence type="ECO:0000313" key="7">
    <source>
        <dbReference type="EMBL" id="QTC47280.1"/>
    </source>
</evidence>
<dbReference type="SUPFAM" id="SSF52283">
    <property type="entry name" value="Formate/glycerate dehydrogenase catalytic domain-like"/>
    <property type="match status" value="1"/>
</dbReference>
<evidence type="ECO:0000256" key="3">
    <source>
        <dbReference type="ARBA" id="ARBA00023027"/>
    </source>
</evidence>
<dbReference type="Proteomes" id="UP000663901">
    <property type="component" value="Chromosome"/>
</dbReference>